<keyword evidence="1" id="KW-0812">Transmembrane</keyword>
<dbReference type="Gene3D" id="1.20.1440.240">
    <property type="match status" value="1"/>
</dbReference>
<dbReference type="GO" id="GO:0009063">
    <property type="term" value="P:amino acid catabolic process"/>
    <property type="evidence" value="ECO:0007669"/>
    <property type="project" value="TreeGrafter"/>
</dbReference>
<keyword evidence="1" id="KW-1133">Transmembrane helix</keyword>
<dbReference type="SUPFAM" id="SSF54373">
    <property type="entry name" value="FAD-linked reductases, C-terminal domain"/>
    <property type="match status" value="1"/>
</dbReference>
<dbReference type="InterPro" id="IPR036188">
    <property type="entry name" value="FAD/NAD-bd_sf"/>
</dbReference>
<evidence type="ECO:0000313" key="3">
    <source>
        <dbReference type="EMBL" id="CCL98847.1"/>
    </source>
</evidence>
<evidence type="ECO:0000259" key="2">
    <source>
        <dbReference type="Pfam" id="PF01593"/>
    </source>
</evidence>
<dbReference type="RefSeq" id="XP_012178130.1">
    <property type="nucleotide sequence ID" value="XM_012322740.1"/>
</dbReference>
<name>J4HSA9_9APHY</name>
<dbReference type="Proteomes" id="UP000006352">
    <property type="component" value="Unassembled WGS sequence"/>
</dbReference>
<sequence>MPSIRGQHAQALLNRHHNTLGAIPPLRSIPRNRDEVVTVGIIGAGAAGLYAAMILESFKEYGYHYEILEAEPNDGHTGGRLWTHKFSASENDYYDRGAMRFPDIPFMKRVFDLFDLLEISHSDPKQDRLIPYVMSNPNNMLFYNNIRMTVEQYNQTASAVPDPFNMGLKARPETILATALGRFKDELKTNFATGWEKMMNYDEFSTRDYIYFELNTPKHLCYTDKVITNLETMESATNLYDCALSESVMDSLDFDWNDDQKWFCVQGGAEVISQRMATRIRYDSIHRGKRVTTIAPASSPGSIIPPTSMHVTVAGESTPRTYSHVIATMPLSCLALVDTTQCNLSWDVQTAIRVLHYDASVKVAIKFTKRWWEAPPFNNMGGVSSTDRPTRVVIYPSYGMGGTDATIIVSYTWAQDAMRFGALAHGKNSESEKILLEVILKDLADIHGHYLTADSLRDMVVDHEVWSWYNHENSAGAFALFGPGQFSNLYPELTKPPAGLLHFAGEASSVHHAWVLGALNSAYRSIHEILVAEGRDDLVKILQEKWGLVDEVDDPLVKKQVALGQAKSIA</sequence>
<dbReference type="GO" id="GO:0001716">
    <property type="term" value="F:L-amino-acid oxidase activity"/>
    <property type="evidence" value="ECO:0007669"/>
    <property type="project" value="TreeGrafter"/>
</dbReference>
<organism evidence="3 4">
    <name type="scientific">Fibroporia radiculosa</name>
    <dbReference type="NCBI Taxonomy" id="599839"/>
    <lineage>
        <taxon>Eukaryota</taxon>
        <taxon>Fungi</taxon>
        <taxon>Dikarya</taxon>
        <taxon>Basidiomycota</taxon>
        <taxon>Agaricomycotina</taxon>
        <taxon>Agaricomycetes</taxon>
        <taxon>Polyporales</taxon>
        <taxon>Fibroporiaceae</taxon>
        <taxon>Fibroporia</taxon>
    </lineage>
</organism>
<dbReference type="HOGENOM" id="CLU_004498_8_1_1"/>
<dbReference type="InterPro" id="IPR002937">
    <property type="entry name" value="Amino_oxidase"/>
</dbReference>
<dbReference type="PANTHER" id="PTHR10742">
    <property type="entry name" value="FLAVIN MONOAMINE OXIDASE"/>
    <property type="match status" value="1"/>
</dbReference>
<dbReference type="STRING" id="599839.J4HSA9"/>
<dbReference type="InParanoid" id="J4HSA9"/>
<evidence type="ECO:0000256" key="1">
    <source>
        <dbReference type="SAM" id="Phobius"/>
    </source>
</evidence>
<dbReference type="Gene3D" id="3.90.660.10">
    <property type="match status" value="1"/>
</dbReference>
<protein>
    <recommendedName>
        <fullName evidence="2">Amine oxidase domain-containing protein</fullName>
    </recommendedName>
</protein>
<keyword evidence="1" id="KW-0472">Membrane</keyword>
<accession>J4HSA9</accession>
<gene>
    <name evidence="3" type="ORF">FIBRA_00853</name>
</gene>
<dbReference type="InterPro" id="IPR050281">
    <property type="entry name" value="Flavin_monoamine_oxidase"/>
</dbReference>
<dbReference type="PANTHER" id="PTHR10742:SF342">
    <property type="entry name" value="AMINE OXIDASE"/>
    <property type="match status" value="1"/>
</dbReference>
<dbReference type="EMBL" id="HE796903">
    <property type="protein sequence ID" value="CCL98847.1"/>
    <property type="molecule type" value="Genomic_DNA"/>
</dbReference>
<reference evidence="3 4" key="1">
    <citation type="journal article" date="2012" name="Appl. Environ. Microbiol.">
        <title>Short-read sequencing for genomic analysis of the brown rot fungus Fibroporia radiculosa.</title>
        <authorList>
            <person name="Tang J.D."/>
            <person name="Perkins A.D."/>
            <person name="Sonstegard T.S."/>
            <person name="Schroeder S.G."/>
            <person name="Burgess S.C."/>
            <person name="Diehl S.V."/>
        </authorList>
    </citation>
    <scope>NUCLEOTIDE SEQUENCE [LARGE SCALE GENOMIC DNA]</scope>
    <source>
        <strain evidence="3 4">TFFH 294</strain>
    </source>
</reference>
<dbReference type="Gene3D" id="3.50.50.60">
    <property type="entry name" value="FAD/NAD(P)-binding domain"/>
    <property type="match status" value="1"/>
</dbReference>
<feature type="transmembrane region" description="Helical" evidence="1">
    <location>
        <begin position="36"/>
        <end position="55"/>
    </location>
</feature>
<evidence type="ECO:0000313" key="4">
    <source>
        <dbReference type="Proteomes" id="UP000006352"/>
    </source>
</evidence>
<proteinExistence type="predicted"/>
<dbReference type="SUPFAM" id="SSF51905">
    <property type="entry name" value="FAD/NAD(P)-binding domain"/>
    <property type="match status" value="1"/>
</dbReference>
<feature type="domain" description="Amine oxidase" evidence="2">
    <location>
        <begin position="47"/>
        <end position="525"/>
    </location>
</feature>
<keyword evidence="4" id="KW-1185">Reference proteome</keyword>
<dbReference type="AlphaFoldDB" id="J4HSA9"/>
<dbReference type="OrthoDB" id="7777654at2759"/>
<dbReference type="GeneID" id="24093758"/>
<dbReference type="Pfam" id="PF01593">
    <property type="entry name" value="Amino_oxidase"/>
    <property type="match status" value="1"/>
</dbReference>